<dbReference type="GO" id="GO:0006506">
    <property type="term" value="P:GPI anchor biosynthetic process"/>
    <property type="evidence" value="ECO:0007669"/>
    <property type="project" value="TreeGrafter"/>
</dbReference>
<dbReference type="RefSeq" id="XP_022628080.1">
    <property type="nucleotide sequence ID" value="XM_022772635.1"/>
</dbReference>
<keyword evidence="1" id="KW-0812">Transmembrane</keyword>
<organism evidence="3 4">
    <name type="scientific">Lachancea lanzarotensis</name>
    <dbReference type="NCBI Taxonomy" id="1245769"/>
    <lineage>
        <taxon>Eukaryota</taxon>
        <taxon>Fungi</taxon>
        <taxon>Dikarya</taxon>
        <taxon>Ascomycota</taxon>
        <taxon>Saccharomycotina</taxon>
        <taxon>Saccharomycetes</taxon>
        <taxon>Saccharomycetales</taxon>
        <taxon>Saccharomycetaceae</taxon>
        <taxon>Lachancea</taxon>
    </lineage>
</organism>
<evidence type="ECO:0000313" key="4">
    <source>
        <dbReference type="Proteomes" id="UP000054304"/>
    </source>
</evidence>
<dbReference type="PANTHER" id="PTHR28022:SF1">
    <property type="entry name" value="GPI MANNOSYLTRANSFERASE 2 SUBUNIT PGA1"/>
    <property type="match status" value="1"/>
</dbReference>
<dbReference type="GO" id="GO:0000030">
    <property type="term" value="F:mannosyltransferase activity"/>
    <property type="evidence" value="ECO:0007669"/>
    <property type="project" value="TreeGrafter"/>
</dbReference>
<reference evidence="3 4" key="1">
    <citation type="submission" date="2014-12" db="EMBL/GenBank/DDBJ databases">
        <authorList>
            <person name="Neuveglise Cecile"/>
        </authorList>
    </citation>
    <scope>NUCLEOTIDE SEQUENCE [LARGE SCALE GENOMIC DNA]</scope>
    <source>
        <strain evidence="3 4">CBS 12615</strain>
    </source>
</reference>
<dbReference type="Proteomes" id="UP000054304">
    <property type="component" value="Unassembled WGS sequence"/>
</dbReference>
<dbReference type="PANTHER" id="PTHR28022">
    <property type="entry name" value="GPI MANNOSYLTRANSFERASE 2 SUBUNIT PGA1"/>
    <property type="match status" value="1"/>
</dbReference>
<keyword evidence="1" id="KW-0472">Membrane</keyword>
<accession>A0A0C7N5H3</accession>
<feature type="transmembrane region" description="Helical" evidence="1">
    <location>
        <begin position="154"/>
        <end position="172"/>
    </location>
</feature>
<dbReference type="InterPro" id="IPR019433">
    <property type="entry name" value="GPI_ManTrfase_II_coact_Pga1"/>
</dbReference>
<dbReference type="GO" id="GO:0005789">
    <property type="term" value="C:endoplasmic reticulum membrane"/>
    <property type="evidence" value="ECO:0007669"/>
    <property type="project" value="TreeGrafter"/>
</dbReference>
<gene>
    <name evidence="3" type="ORF">LALA0_S04e02080g</name>
</gene>
<evidence type="ECO:0000256" key="2">
    <source>
        <dbReference type="SAM" id="SignalP"/>
    </source>
</evidence>
<keyword evidence="4" id="KW-1185">Reference proteome</keyword>
<dbReference type="GO" id="GO:0031501">
    <property type="term" value="C:mannosyltransferase complex"/>
    <property type="evidence" value="ECO:0007669"/>
    <property type="project" value="TreeGrafter"/>
</dbReference>
<name>A0A0C7N5H3_9SACH</name>
<feature type="chain" id="PRO_5002195432" evidence="2">
    <location>
        <begin position="24"/>
        <end position="181"/>
    </location>
</feature>
<dbReference type="EMBL" id="LN736363">
    <property type="protein sequence ID" value="CEP61848.1"/>
    <property type="molecule type" value="Genomic_DNA"/>
</dbReference>
<evidence type="ECO:0000313" key="3">
    <source>
        <dbReference type="EMBL" id="CEP61848.1"/>
    </source>
</evidence>
<dbReference type="GeneID" id="34685291"/>
<dbReference type="HOGENOM" id="CLU_116423_0_0_1"/>
<dbReference type="Pfam" id="PF10333">
    <property type="entry name" value="Pga1"/>
    <property type="match status" value="1"/>
</dbReference>
<dbReference type="OrthoDB" id="4036106at2759"/>
<protein>
    <submittedName>
        <fullName evidence="3">LALA0S04e02080g1_1</fullName>
    </submittedName>
</protein>
<sequence>MTRRRMVSTFILELLTIASLILANTETLFFKVPSTFRSESSEYDTASPHLSLVNTNRGTKEFDIPIGSTFGLELHGLEPGDTYQAKFCWTAADPVDVRVIGWALQRKKGSPSSKDLINVVNVELVPFSYPAIKTSTVPVIVSVAAVRLGLPVDLYSTLLYITLVFAATYGVYRHFLRSIVW</sequence>
<keyword evidence="2" id="KW-0732">Signal</keyword>
<proteinExistence type="predicted"/>
<feature type="signal peptide" evidence="2">
    <location>
        <begin position="1"/>
        <end position="23"/>
    </location>
</feature>
<evidence type="ECO:0000256" key="1">
    <source>
        <dbReference type="SAM" id="Phobius"/>
    </source>
</evidence>
<dbReference type="AlphaFoldDB" id="A0A0C7N5H3"/>
<keyword evidence="1" id="KW-1133">Transmembrane helix</keyword>